<dbReference type="Proteomes" id="UP000582837">
    <property type="component" value="Unassembled WGS sequence"/>
</dbReference>
<dbReference type="Gene3D" id="3.40.50.1820">
    <property type="entry name" value="alpha/beta hydrolase"/>
    <property type="match status" value="1"/>
</dbReference>
<dbReference type="Pfam" id="PF01738">
    <property type="entry name" value="DLH"/>
    <property type="match status" value="1"/>
</dbReference>
<dbReference type="SUPFAM" id="SSF53474">
    <property type="entry name" value="alpha/beta-Hydrolases"/>
    <property type="match status" value="1"/>
</dbReference>
<feature type="chain" id="PRO_5032937401" evidence="1">
    <location>
        <begin position="21"/>
        <end position="219"/>
    </location>
</feature>
<dbReference type="PROSITE" id="PS51257">
    <property type="entry name" value="PROKAR_LIPOPROTEIN"/>
    <property type="match status" value="1"/>
</dbReference>
<comment type="caution">
    <text evidence="3">The sequence shown here is derived from an EMBL/GenBank/DDBJ whole genome shotgun (WGS) entry which is preliminary data.</text>
</comment>
<dbReference type="AlphaFoldDB" id="A0A841H2T0"/>
<protein>
    <submittedName>
        <fullName evidence="3">Carboxymethylenebutenolidase</fullName>
        <ecNumber evidence="3">3.1.1.45</ecNumber>
    </submittedName>
</protein>
<keyword evidence="1" id="KW-0732">Signal</keyword>
<gene>
    <name evidence="3" type="ORF">HNQ61_004127</name>
</gene>
<dbReference type="InterPro" id="IPR051049">
    <property type="entry name" value="Dienelactone_hydrolase-like"/>
</dbReference>
<dbReference type="InterPro" id="IPR029058">
    <property type="entry name" value="AB_hydrolase_fold"/>
</dbReference>
<dbReference type="InterPro" id="IPR002925">
    <property type="entry name" value="Dienelactn_hydro"/>
</dbReference>
<feature type="domain" description="Dienelactone hydrolase" evidence="2">
    <location>
        <begin position="65"/>
        <end position="215"/>
    </location>
</feature>
<keyword evidence="4" id="KW-1185">Reference proteome</keyword>
<organism evidence="3 4">
    <name type="scientific">Longimicrobium terrae</name>
    <dbReference type="NCBI Taxonomy" id="1639882"/>
    <lineage>
        <taxon>Bacteria</taxon>
        <taxon>Pseudomonadati</taxon>
        <taxon>Gemmatimonadota</taxon>
        <taxon>Longimicrobiia</taxon>
        <taxon>Longimicrobiales</taxon>
        <taxon>Longimicrobiaceae</taxon>
        <taxon>Longimicrobium</taxon>
    </lineage>
</organism>
<keyword evidence="3" id="KW-0378">Hydrolase</keyword>
<evidence type="ECO:0000256" key="1">
    <source>
        <dbReference type="SAM" id="SignalP"/>
    </source>
</evidence>
<dbReference type="GO" id="GO:0008806">
    <property type="term" value="F:carboxymethylenebutenolidase activity"/>
    <property type="evidence" value="ECO:0007669"/>
    <property type="project" value="UniProtKB-EC"/>
</dbReference>
<dbReference type="PANTHER" id="PTHR46623:SF6">
    <property type="entry name" value="ALPHA_BETA-HYDROLASES SUPERFAMILY PROTEIN"/>
    <property type="match status" value="1"/>
</dbReference>
<feature type="signal peptide" evidence="1">
    <location>
        <begin position="1"/>
        <end position="20"/>
    </location>
</feature>
<dbReference type="EC" id="3.1.1.45" evidence="3"/>
<evidence type="ECO:0000313" key="3">
    <source>
        <dbReference type="EMBL" id="MBB6072465.1"/>
    </source>
</evidence>
<sequence length="219" mass="22236">MNRIAATLVLALATLTAACAAVAPGSGGAPATVAPGAAEAPARLAASPRHGEWVMVRTESGDSLRAWVVYPERRDRAPVIVVVHEIFGLTNWIRGVTDQLAADGYVAIAPDLLSGTGVPTGADGDPVRDSATAAIRTLNPAAVQTRLDATARYAMALPAALPKYGIVGFCWGGSASFAHAVHAPGLGASVVYYGSSPPAASLATVRAPVLGLYGRTTRG</sequence>
<proteinExistence type="predicted"/>
<reference evidence="3 4" key="1">
    <citation type="submission" date="2020-08" db="EMBL/GenBank/DDBJ databases">
        <title>Genomic Encyclopedia of Type Strains, Phase IV (KMG-IV): sequencing the most valuable type-strain genomes for metagenomic binning, comparative biology and taxonomic classification.</title>
        <authorList>
            <person name="Goeker M."/>
        </authorList>
    </citation>
    <scope>NUCLEOTIDE SEQUENCE [LARGE SCALE GENOMIC DNA]</scope>
    <source>
        <strain evidence="3 4">DSM 29007</strain>
    </source>
</reference>
<dbReference type="PANTHER" id="PTHR46623">
    <property type="entry name" value="CARBOXYMETHYLENEBUTENOLIDASE-RELATED"/>
    <property type="match status" value="1"/>
</dbReference>
<name>A0A841H2T0_9BACT</name>
<dbReference type="EMBL" id="JACHIA010000015">
    <property type="protein sequence ID" value="MBB6072465.1"/>
    <property type="molecule type" value="Genomic_DNA"/>
</dbReference>
<evidence type="ECO:0000313" key="4">
    <source>
        <dbReference type="Proteomes" id="UP000582837"/>
    </source>
</evidence>
<accession>A0A841H2T0</accession>
<evidence type="ECO:0000259" key="2">
    <source>
        <dbReference type="Pfam" id="PF01738"/>
    </source>
</evidence>